<dbReference type="AlphaFoldDB" id="A0A2N9QL65"/>
<gene>
    <name evidence="8" type="primary">MAT1-1-1</name>
</gene>
<feature type="compositionally biased region" description="Polar residues" evidence="6">
    <location>
        <begin position="329"/>
        <end position="351"/>
    </location>
</feature>
<comment type="subcellular location">
    <subcellularLocation>
        <location evidence="5">Nucleus</location>
    </subcellularLocation>
</comment>
<evidence type="ECO:0000256" key="6">
    <source>
        <dbReference type="SAM" id="MobiDB-lite"/>
    </source>
</evidence>
<evidence type="ECO:0000313" key="8">
    <source>
        <dbReference type="EMBL" id="ALX87368.1"/>
    </source>
</evidence>
<dbReference type="InterPro" id="IPR006856">
    <property type="entry name" value="MATalpha_HMGbox"/>
</dbReference>
<evidence type="ECO:0000256" key="3">
    <source>
        <dbReference type="ARBA" id="ARBA00023163"/>
    </source>
</evidence>
<evidence type="ECO:0000256" key="2">
    <source>
        <dbReference type="ARBA" id="ARBA00023125"/>
    </source>
</evidence>
<evidence type="ECO:0000259" key="7">
    <source>
        <dbReference type="PROSITE" id="PS51325"/>
    </source>
</evidence>
<keyword evidence="4 5" id="KW-0539">Nucleus</keyword>
<dbReference type="GO" id="GO:0008301">
    <property type="term" value="F:DNA binding, bending"/>
    <property type="evidence" value="ECO:0007669"/>
    <property type="project" value="InterPro"/>
</dbReference>
<dbReference type="GO" id="GO:0005634">
    <property type="term" value="C:nucleus"/>
    <property type="evidence" value="ECO:0007669"/>
    <property type="project" value="UniProtKB-SubCell"/>
</dbReference>
<reference evidence="8" key="1">
    <citation type="submission" date="2015-02" db="EMBL/GenBank/DDBJ databases">
        <authorList>
            <person name="Chooi Y.-H."/>
        </authorList>
    </citation>
    <scope>NUCLEOTIDE SEQUENCE</scope>
    <source>
        <strain evidence="8">YAASMCH</strain>
    </source>
</reference>
<keyword evidence="3 5" id="KW-0804">Transcription</keyword>
<organism evidence="8">
    <name type="scientific">Morchella importuna</name>
    <dbReference type="NCBI Taxonomy" id="1174673"/>
    <lineage>
        <taxon>Eukaryota</taxon>
        <taxon>Fungi</taxon>
        <taxon>Dikarya</taxon>
        <taxon>Ascomycota</taxon>
        <taxon>Pezizomycotina</taxon>
        <taxon>Pezizomycetes</taxon>
        <taxon>Pezizales</taxon>
        <taxon>Morchellaceae</taxon>
        <taxon>Morchella</taxon>
    </lineage>
</organism>
<keyword evidence="1 5" id="KW-0805">Transcription regulation</keyword>
<proteinExistence type="inferred from homology"/>
<sequence length="524" mass="59607">MSLRPVYLTGLVRENPPSESVMLMDAIKRTLCLRNATLGCALYLSKTHQYLLMQDRGGGIWVQHKDCRYIVPPPGGSVFQVQGRPLPFQRWLTLMHRLVRQDGRVGLDPKIPYKCAVQRLYGEHYKSNRPIVDEPLTKRSVLKALNPYIAHRTWISKFLGGLGFTQMLISALTKGVWQREKRKAMWSNIARLYTYHRDQGTLTSTLEDFIKAQLIENKQDPSPSSFLHNCGINLDDVRKRMTPTCIPPDAQIFAIGTVAPIEETYSGIQDIPNVHFQAPTVPDSTAMESAKTEPIIMSPISTICTVSKDYISSRARQRSRKTIARSELTGITPQDACQNALSPPALPTSQQSISNQMLVDPPQDWNSMTPVAYNTNQLDPRLNFLPIKPLPGRLPAFDKTLREPGTYPEPEIYPEPDTYSESRHFQESQFYPQQIFSSGLKFCISPKSDVEPRTYTAPNIYPEPYTLRPENATSQVFHGIYNPQNMEIEEPFDFTKENTYFVSETYTSNSFPQPQSQTFQEFVN</sequence>
<evidence type="ECO:0000256" key="5">
    <source>
        <dbReference type="RuleBase" id="RU003516"/>
    </source>
</evidence>
<feature type="domain" description="Alpha box" evidence="7">
    <location>
        <begin position="140"/>
        <end position="197"/>
    </location>
</feature>
<dbReference type="GO" id="GO:0045895">
    <property type="term" value="P:positive regulation of mating-type specific transcription, DNA-templated"/>
    <property type="evidence" value="ECO:0007669"/>
    <property type="project" value="InterPro"/>
</dbReference>
<name>A0A2N9QL65_9PEZI</name>
<keyword evidence="2 5" id="KW-0238">DNA-binding</keyword>
<evidence type="ECO:0000256" key="4">
    <source>
        <dbReference type="ARBA" id="ARBA00023242"/>
    </source>
</evidence>
<dbReference type="EMBL" id="KP776986">
    <property type="protein sequence ID" value="ALX87368.1"/>
    <property type="molecule type" value="Genomic_DNA"/>
</dbReference>
<feature type="non-terminal residue" evidence="8">
    <location>
        <position position="1"/>
    </location>
</feature>
<dbReference type="Pfam" id="PF04769">
    <property type="entry name" value="MATalpha_HMGbox"/>
    <property type="match status" value="1"/>
</dbReference>
<evidence type="ECO:0000256" key="1">
    <source>
        <dbReference type="ARBA" id="ARBA00023015"/>
    </source>
</evidence>
<feature type="region of interest" description="Disordered" evidence="6">
    <location>
        <begin position="317"/>
        <end position="351"/>
    </location>
</feature>
<comment type="similarity">
    <text evidence="5">Belongs to the MATALPHA1 family.</text>
</comment>
<accession>A0A2N9QL65</accession>
<dbReference type="PROSITE" id="PS51325">
    <property type="entry name" value="ALPHA_BOX"/>
    <property type="match status" value="1"/>
</dbReference>
<protein>
    <submittedName>
        <fullName evidence="8">Mating type protein</fullName>
    </submittedName>
</protein>